<dbReference type="EMBL" id="CP029619">
    <property type="protein sequence ID" value="AWN81796.1"/>
    <property type="molecule type" value="Genomic_DNA"/>
</dbReference>
<dbReference type="KEGG" id="cher:DK880_00472"/>
<reference evidence="2 3" key="1">
    <citation type="submission" date="2018-05" db="EMBL/GenBank/DDBJ databases">
        <title>Candidatus Cardinium hertigii Genome Assembly.</title>
        <authorList>
            <person name="Showmaker K.C."/>
            <person name="Walden K.O."/>
            <person name="Fields C.J."/>
            <person name="Lambert K.N."/>
            <person name="Hudson M.E."/>
        </authorList>
    </citation>
    <scope>NUCLEOTIDE SEQUENCE [LARGE SCALE GENOMIC DNA]</scope>
    <source>
        <strain evidence="3">cHgTN10</strain>
    </source>
</reference>
<feature type="domain" description="DNA binding HTH" evidence="1">
    <location>
        <begin position="8"/>
        <end position="40"/>
    </location>
</feature>
<evidence type="ECO:0000313" key="2">
    <source>
        <dbReference type="EMBL" id="AWN81796.1"/>
    </source>
</evidence>
<protein>
    <recommendedName>
        <fullName evidence="1">DNA binding HTH domain-containing protein</fullName>
    </recommendedName>
</protein>
<evidence type="ECO:0000313" key="3">
    <source>
        <dbReference type="Proteomes" id="UP000245872"/>
    </source>
</evidence>
<keyword evidence="3" id="KW-1185">Reference proteome</keyword>
<proteinExistence type="predicted"/>
<sequence>MKQHKGKIVEKAIKKSGYQMKALAEKLKIARNTLYGKLKEIELEDALIMRIGGIIHYDFTIDFPHLCDNRDTRVEEEAPSYTSMDYKHPSFIQLQELNRKYLQLLEGYNKLLKILIMLANNNELTGIKKEIEAFLTKEEKEDPLKEDLL</sequence>
<accession>A0A2Z3LDC4</accession>
<dbReference type="GO" id="GO:0043565">
    <property type="term" value="F:sequence-specific DNA binding"/>
    <property type="evidence" value="ECO:0007669"/>
    <property type="project" value="InterPro"/>
</dbReference>
<dbReference type="OrthoDB" id="981159at2"/>
<dbReference type="AlphaFoldDB" id="A0A2Z3LDC4"/>
<evidence type="ECO:0000259" key="1">
    <source>
        <dbReference type="Pfam" id="PF02954"/>
    </source>
</evidence>
<organism evidence="2 3">
    <name type="scientific">Candidatus Cardinium hertigii</name>
    <dbReference type="NCBI Taxonomy" id="247481"/>
    <lineage>
        <taxon>Bacteria</taxon>
        <taxon>Pseudomonadati</taxon>
        <taxon>Bacteroidota</taxon>
        <taxon>Cytophagia</taxon>
        <taxon>Cytophagales</taxon>
        <taxon>Amoebophilaceae</taxon>
        <taxon>Candidatus Cardinium</taxon>
    </lineage>
</organism>
<dbReference type="RefSeq" id="WP_109997220.1">
    <property type="nucleotide sequence ID" value="NZ_CP029619.1"/>
</dbReference>
<dbReference type="Proteomes" id="UP000245872">
    <property type="component" value="Chromosome"/>
</dbReference>
<dbReference type="Gene3D" id="1.10.10.60">
    <property type="entry name" value="Homeodomain-like"/>
    <property type="match status" value="1"/>
</dbReference>
<dbReference type="InterPro" id="IPR002197">
    <property type="entry name" value="HTH_Fis"/>
</dbReference>
<gene>
    <name evidence="2" type="ORF">DK880_00472</name>
</gene>
<name>A0A2Z3LDC4_9BACT</name>
<dbReference type="Pfam" id="PF02954">
    <property type="entry name" value="HTH_8"/>
    <property type="match status" value="1"/>
</dbReference>